<feature type="signal peptide" evidence="1">
    <location>
        <begin position="1"/>
        <end position="20"/>
    </location>
</feature>
<keyword evidence="1" id="KW-0732">Signal</keyword>
<accession>A0ABT6ANP8</accession>
<dbReference type="RefSeq" id="WP_017227950.1">
    <property type="nucleotide sequence ID" value="NZ_JARJLM010000259.1"/>
</dbReference>
<dbReference type="NCBIfam" id="TIGR01849">
    <property type="entry name" value="PHB_depoly_PhaZ"/>
    <property type="match status" value="1"/>
</dbReference>
<organism evidence="3 4">
    <name type="scientific">Cupriavidus basilensis</name>
    <dbReference type="NCBI Taxonomy" id="68895"/>
    <lineage>
        <taxon>Bacteria</taxon>
        <taxon>Pseudomonadati</taxon>
        <taxon>Pseudomonadota</taxon>
        <taxon>Betaproteobacteria</taxon>
        <taxon>Burkholderiales</taxon>
        <taxon>Burkholderiaceae</taxon>
        <taxon>Cupriavidus</taxon>
    </lineage>
</organism>
<dbReference type="EMBL" id="JARJLM010000259">
    <property type="protein sequence ID" value="MDF3834244.1"/>
    <property type="molecule type" value="Genomic_DNA"/>
</dbReference>
<dbReference type="Proteomes" id="UP001216674">
    <property type="component" value="Unassembled WGS sequence"/>
</dbReference>
<evidence type="ECO:0000313" key="3">
    <source>
        <dbReference type="EMBL" id="MDF3834244.1"/>
    </source>
</evidence>
<dbReference type="Pfam" id="PF06850">
    <property type="entry name" value="PHB_depo_C"/>
    <property type="match status" value="1"/>
</dbReference>
<evidence type="ECO:0000256" key="1">
    <source>
        <dbReference type="SAM" id="SignalP"/>
    </source>
</evidence>
<dbReference type="InterPro" id="IPR051321">
    <property type="entry name" value="PHA/PHB_synthase"/>
</dbReference>
<dbReference type="Gene3D" id="3.40.50.1820">
    <property type="entry name" value="alpha/beta hydrolase"/>
    <property type="match status" value="1"/>
</dbReference>
<reference evidence="3 4" key="1">
    <citation type="submission" date="2023-03" db="EMBL/GenBank/DDBJ databases">
        <title>Draft assemblies of triclosan tolerant bacteria isolated from returned activated sludge.</title>
        <authorList>
            <person name="Van Hamelsveld S."/>
        </authorList>
    </citation>
    <scope>NUCLEOTIDE SEQUENCE [LARGE SCALE GENOMIC DNA]</scope>
    <source>
        <strain evidence="3 4">GW210010_S58</strain>
    </source>
</reference>
<protein>
    <submittedName>
        <fullName evidence="3">Polyhydroxyalkanoate depolymerase</fullName>
    </submittedName>
</protein>
<gene>
    <name evidence="3" type="primary">phaZ</name>
    <name evidence="3" type="ORF">P3W85_14970</name>
</gene>
<dbReference type="InterPro" id="IPR029058">
    <property type="entry name" value="AB_hydrolase_fold"/>
</dbReference>
<dbReference type="PIRSF" id="PIRSF020818">
    <property type="entry name" value="PHB_depoly_PhaZ"/>
    <property type="match status" value="1"/>
</dbReference>
<feature type="chain" id="PRO_5045997576" evidence="1">
    <location>
        <begin position="21"/>
        <end position="408"/>
    </location>
</feature>
<evidence type="ECO:0000259" key="2">
    <source>
        <dbReference type="Pfam" id="PF06850"/>
    </source>
</evidence>
<dbReference type="SUPFAM" id="SSF53474">
    <property type="entry name" value="alpha/beta-Hydrolases"/>
    <property type="match status" value="1"/>
</dbReference>
<feature type="domain" description="PHB de-polymerase C-terminal" evidence="2">
    <location>
        <begin position="206"/>
        <end position="407"/>
    </location>
</feature>
<sequence length="408" mass="45005">MLYKFIEYQRSLLAPWSAWAAQATHAFADPGSPFAHVPGASCLAAGYDWLHRLGKTYGKPAFGVAAVDPVGRIVPVDEQVVLEGPFCRLLRFAHGPATAPGPRPAVLVCAPLAGHHAVLLREVVESLLPAHEVYVTDWSDARYVPLAEGAFHLDDYVGLIQSFIRHIGGQRLHVLAVCQATVPVLAAVSLLASAGEPTPRSLVLMGGPIDARRNPTAVDRLAARHPLAWFQSNLIYAVPDHYPGAGRRVYPSFLQHAGLMMAHPARIVGSQWDYYLDLLQGDAERAPVHRRACDEYNAVLDMAAEFYLDTIRVVFHQFRLARGNWSVQGQAVRPQDIRDTALLTVEGELDDISGRGQTQAAHDLCRGIAARRKRHVTVRQCGHYDLFSGPLWRSVVYPAVRDLFRQYA</sequence>
<dbReference type="InterPro" id="IPR010915">
    <property type="entry name" value="PHB_depoly_PhaZ"/>
</dbReference>
<evidence type="ECO:0000313" key="4">
    <source>
        <dbReference type="Proteomes" id="UP001216674"/>
    </source>
</evidence>
<name>A0ABT6ANP8_9BURK</name>
<dbReference type="InterPro" id="IPR009656">
    <property type="entry name" value="PHB_depo_C"/>
</dbReference>
<dbReference type="PANTHER" id="PTHR36837:SF4">
    <property type="entry name" value="BLR0908 PROTEIN"/>
    <property type="match status" value="1"/>
</dbReference>
<dbReference type="PANTHER" id="PTHR36837">
    <property type="entry name" value="POLY(3-HYDROXYALKANOATE) POLYMERASE SUBUNIT PHAC"/>
    <property type="match status" value="1"/>
</dbReference>
<keyword evidence="4" id="KW-1185">Reference proteome</keyword>
<comment type="caution">
    <text evidence="3">The sequence shown here is derived from an EMBL/GenBank/DDBJ whole genome shotgun (WGS) entry which is preliminary data.</text>
</comment>
<proteinExistence type="predicted"/>